<protein>
    <submittedName>
        <fullName evidence="1">Uncharacterized protein</fullName>
    </submittedName>
</protein>
<accession>A0AAN0RBR5</accession>
<dbReference type="EMBL" id="CP003181">
    <property type="protein sequence ID" value="AHJ61838.1"/>
    <property type="molecule type" value="Genomic_DNA"/>
</dbReference>
<name>A0AAN0RBR5_9PROT</name>
<evidence type="ECO:0000313" key="1">
    <source>
        <dbReference type="EMBL" id="AHJ61838.1"/>
    </source>
</evidence>
<gene>
    <name evidence="1" type="ORF">GbCGDNIH3_7203</name>
</gene>
<dbReference type="Proteomes" id="UP000019438">
    <property type="component" value="Chromosome"/>
</dbReference>
<dbReference type="KEGG" id="gbc:GbCGDNIH3_7203"/>
<sequence length="45" mass="5153">MGIDWCNHQYCGVIQPADLKAMTRTIRSALLIFPKKLIVWSACFL</sequence>
<organism evidence="1 2">
    <name type="scientific">Granulibacter bethesdensis</name>
    <dbReference type="NCBI Taxonomy" id="364410"/>
    <lineage>
        <taxon>Bacteria</taxon>
        <taxon>Pseudomonadati</taxon>
        <taxon>Pseudomonadota</taxon>
        <taxon>Alphaproteobacteria</taxon>
        <taxon>Acetobacterales</taxon>
        <taxon>Acetobacteraceae</taxon>
        <taxon>Granulibacter</taxon>
    </lineage>
</organism>
<proteinExistence type="predicted"/>
<reference evidence="2" key="1">
    <citation type="submission" date="2012-06" db="EMBL/GenBank/DDBJ databases">
        <title>Genome analysis of multiple Granulibacter bethesdensis isolates demonstrates substantial genome diversity.</title>
        <authorList>
            <person name="Greenberg D.E."/>
            <person name="Porcella S.F."/>
            <person name="Zarember K."/>
            <person name="Zelazny A.M."/>
            <person name="Bruno D."/>
            <person name="Martens C."/>
            <person name="Barbian K.D."/>
            <person name="Jaske E."/>
            <person name="Holland S.M."/>
        </authorList>
    </citation>
    <scope>NUCLEOTIDE SEQUENCE [LARGE SCALE GENOMIC DNA]</scope>
    <source>
        <strain evidence="2">CGDNIH3</strain>
    </source>
</reference>
<evidence type="ECO:0000313" key="2">
    <source>
        <dbReference type="Proteomes" id="UP000019438"/>
    </source>
</evidence>
<dbReference type="AlphaFoldDB" id="A0AAN0RBR5"/>